<evidence type="ECO:0000256" key="1">
    <source>
        <dbReference type="SAM" id="SignalP"/>
    </source>
</evidence>
<name>A0A1B4V9Y9_9GAMM</name>
<proteinExistence type="predicted"/>
<evidence type="ECO:0000313" key="3">
    <source>
        <dbReference type="Proteomes" id="UP000218899"/>
    </source>
</evidence>
<dbReference type="EMBL" id="AP014936">
    <property type="protein sequence ID" value="BAU46621.1"/>
    <property type="molecule type" value="Genomic_DNA"/>
</dbReference>
<accession>A0A1B4V9Y9</accession>
<protein>
    <recommendedName>
        <fullName evidence="4">TIGR02001 family outer membrane protein</fullName>
    </recommendedName>
</protein>
<dbReference type="KEGG" id="sva:SVA_0039"/>
<sequence length="237" mass="25246">MNQFATRMLAIGLAGCACAPALAAEDSPFSANVAVTSDYRFRGVSQSAKDPALQGGVDYAHPSGLYLGAWGSTIDFEGFDDDANLEVDLYGGYKWSGAGVDWDVGLLHYAYPGSDSDNDLPFTEIYFGGTYGPVFAKYYYTNDYTGPTDEAAYYLTAGANFELGGGYSLGISLGQSAGDGVDESFGDSYVDYKLGVSKEFAGFGFNLAYVDTDIDPEIEDDVFNSEGTVVLTVSKVF</sequence>
<evidence type="ECO:0008006" key="4">
    <source>
        <dbReference type="Google" id="ProtNLM"/>
    </source>
</evidence>
<dbReference type="Proteomes" id="UP000218899">
    <property type="component" value="Chromosome"/>
</dbReference>
<evidence type="ECO:0000313" key="2">
    <source>
        <dbReference type="EMBL" id="BAU46621.1"/>
    </source>
</evidence>
<dbReference type="NCBIfam" id="TIGR02001">
    <property type="entry name" value="gcw_chp"/>
    <property type="match status" value="1"/>
</dbReference>
<dbReference type="RefSeq" id="WP_169923911.1">
    <property type="nucleotide sequence ID" value="NZ_AP014936.1"/>
</dbReference>
<feature type="chain" id="PRO_5008571450" description="TIGR02001 family outer membrane protein" evidence="1">
    <location>
        <begin position="24"/>
        <end position="237"/>
    </location>
</feature>
<dbReference type="PROSITE" id="PS51257">
    <property type="entry name" value="PROKAR_LIPOPROTEIN"/>
    <property type="match status" value="1"/>
</dbReference>
<dbReference type="Pfam" id="PF09694">
    <property type="entry name" value="Gcw_chp"/>
    <property type="match status" value="1"/>
</dbReference>
<keyword evidence="1" id="KW-0732">Signal</keyword>
<organism evidence="2 3">
    <name type="scientific">Sulfurifustis variabilis</name>
    <dbReference type="NCBI Taxonomy" id="1675686"/>
    <lineage>
        <taxon>Bacteria</taxon>
        <taxon>Pseudomonadati</taxon>
        <taxon>Pseudomonadota</taxon>
        <taxon>Gammaproteobacteria</taxon>
        <taxon>Acidiferrobacterales</taxon>
        <taxon>Acidiferrobacteraceae</taxon>
        <taxon>Sulfurifustis</taxon>
    </lineage>
</organism>
<reference evidence="2 3" key="1">
    <citation type="submission" date="2015-08" db="EMBL/GenBank/DDBJ databases">
        <title>Complete genome sequence of Sulfurifustis variabilis.</title>
        <authorList>
            <person name="Miura A."/>
            <person name="Kojima H."/>
            <person name="Fukui M."/>
        </authorList>
    </citation>
    <scope>NUCLEOTIDE SEQUENCE [LARGE SCALE GENOMIC DNA]</scope>
    <source>
        <strain evidence="3">skN76</strain>
    </source>
</reference>
<gene>
    <name evidence="2" type="ORF">SVA_0039</name>
</gene>
<dbReference type="InterPro" id="IPR010239">
    <property type="entry name" value="CHP02001"/>
</dbReference>
<keyword evidence="3" id="KW-1185">Reference proteome</keyword>
<feature type="signal peptide" evidence="1">
    <location>
        <begin position="1"/>
        <end position="23"/>
    </location>
</feature>
<dbReference type="AlphaFoldDB" id="A0A1B4V9Y9"/>